<evidence type="ECO:0000313" key="2">
    <source>
        <dbReference type="EMBL" id="SBS91126.1"/>
    </source>
</evidence>
<dbReference type="Proteomes" id="UP000078560">
    <property type="component" value="Unassembled WGS sequence"/>
</dbReference>
<sequence length="177" mass="20910">MYVEKVIIIKIFFLIIPLVKSLRYWFYQKLITDNIYTEGINEINTNWKRQMNAFSNSIRIPSKFHANTLEDVKIIKVLYDHILFPSIRKKENVLKGIEKCEFCDYFKNNVQDFIIDNKNTCPTASPYVFCMEHNDHLKISIDLNDVLSLTHVNTMLIIPTNINTKKLLEKKEGKSYL</sequence>
<keyword evidence="1" id="KW-0812">Transmembrane</keyword>
<dbReference type="EMBL" id="FLQU01001046">
    <property type="protein sequence ID" value="SBS91126.1"/>
    <property type="molecule type" value="Genomic_DNA"/>
</dbReference>
<protein>
    <submittedName>
        <fullName evidence="2">PIR Superfamily Protein</fullName>
    </submittedName>
</protein>
<reference evidence="3" key="1">
    <citation type="submission" date="2016-05" db="EMBL/GenBank/DDBJ databases">
        <authorList>
            <person name="Naeem Raeece"/>
        </authorList>
    </citation>
    <scope>NUCLEOTIDE SEQUENCE [LARGE SCALE GENOMIC DNA]</scope>
</reference>
<organism evidence="2 3">
    <name type="scientific">Plasmodium ovale curtisi</name>
    <dbReference type="NCBI Taxonomy" id="864141"/>
    <lineage>
        <taxon>Eukaryota</taxon>
        <taxon>Sar</taxon>
        <taxon>Alveolata</taxon>
        <taxon>Apicomplexa</taxon>
        <taxon>Aconoidasida</taxon>
        <taxon>Haemosporida</taxon>
        <taxon>Plasmodiidae</taxon>
        <taxon>Plasmodium</taxon>
        <taxon>Plasmodium (Plasmodium)</taxon>
    </lineage>
</organism>
<proteinExistence type="predicted"/>
<name>A0A1A8WGC5_PLAOA</name>
<keyword evidence="1" id="KW-1133">Transmembrane helix</keyword>
<keyword evidence="1" id="KW-0472">Membrane</keyword>
<dbReference type="AlphaFoldDB" id="A0A1A8WGC5"/>
<evidence type="ECO:0000313" key="3">
    <source>
        <dbReference type="Proteomes" id="UP000078560"/>
    </source>
</evidence>
<evidence type="ECO:0000256" key="1">
    <source>
        <dbReference type="SAM" id="Phobius"/>
    </source>
</evidence>
<feature type="transmembrane region" description="Helical" evidence="1">
    <location>
        <begin position="6"/>
        <end position="26"/>
    </location>
</feature>
<gene>
    <name evidence="2" type="ORF">POVCU2_0065670</name>
</gene>
<accession>A0A1A8WGC5</accession>